<dbReference type="InterPro" id="IPR002035">
    <property type="entry name" value="VWF_A"/>
</dbReference>
<dbReference type="Proteomes" id="UP000681722">
    <property type="component" value="Unassembled WGS sequence"/>
</dbReference>
<evidence type="ECO:0000256" key="1">
    <source>
        <dbReference type="SAM" id="MobiDB-lite"/>
    </source>
</evidence>
<protein>
    <recommendedName>
        <fullName evidence="2">VWFA domain-containing protein</fullName>
    </recommendedName>
</protein>
<dbReference type="PANTHER" id="PTHR14819:SF25">
    <property type="entry name" value="CHROMOSOME UNDETERMINED SCAFFOLD_52, WHOLE GENOME SHOTGUN SEQUENCE"/>
    <property type="match status" value="1"/>
</dbReference>
<dbReference type="SMART" id="SM00327">
    <property type="entry name" value="VWA"/>
    <property type="match status" value="1"/>
</dbReference>
<dbReference type="Pfam" id="PF00092">
    <property type="entry name" value="VWA"/>
    <property type="match status" value="1"/>
</dbReference>
<dbReference type="Proteomes" id="UP000663829">
    <property type="component" value="Unassembled WGS sequence"/>
</dbReference>
<evidence type="ECO:0000259" key="2">
    <source>
        <dbReference type="PROSITE" id="PS50234"/>
    </source>
</evidence>
<sequence>MARAAPTKEVDLDRDDISVISSMSTRTTASVSLPPPPYSFLPPVNISSPIAEQIGTYLELECNDKREEILTDLLTNGRQTLYKYREDLIPEVLSQEENYPPEDESPLLKLIKQHVSETWETLLVNQPIIKSFIDDAKTQNSTHFDNVLTRTAEYGATYTKSSSVLSVVLQLLSESIDDECLTKTDKFTELWNSITFNGIQGVRKASQDIPEEELEEQTSNKKSPLYLSLRMYYEDEIKKLFGKYKIPNRQNTLYDLATNNVTESGWAMVPVGPSGKPDDERASAQQLLPIPGELFDSTLPLASNSSTSTIVQPPSLPAQETPVKATTTSILAPEKNMYEPLPPPPPQQEEEKPKMPIIKNNTDFEDEINIVKKCIEPNSLSLENLVEAGELIYIDKTFQDISNDIVHRLSKHQPVNLPKFIEECRIPIMFLLKRQQNLDDFMRSLTFTFEDAKSDGSVSTTFKLNLRTFLHVLLLNSDIFLSRIIISLVSKRNPAPFIEPDIKSWNLKNKNERRISAEANYEFMQSIIHVWDHSRPTILSFGIGNDCKGKSSLLNVLFQSTFEQTVPSLYFQQTIDIDFGYAFNPERQLNIADCHGEMSLQLLSKIRPLFDGYLIHISIQYLKEHSGTFVEYLGILPRNKFYFILIRDISSPTSSADAQQQCQTVMDKADAISSSRSTVFPLVNMSNTTDRQIQHIIQRLRNQILKSVDNQKDSIVDREFFENCIEKLLKKDYVSYLNEMNDIIQPMKKRLSAKDSADPIQNNFPLYLNFTKLCKLRQELKKIDFYGSNSEAKFKINQELFNLDSESSVESSSSNHATGIVFKNFIDILKSKHMSMSLNLLSSELRQALLSQGGDKLGNNLTVANSFLSLEVIWRNAIVCYDHTSEANQTSILQCYIKYIEAGFPFELIDGDHFYFQHQFLSNVMKHFEKERILVISIIGPQNSAVSHLVIVNMLGDINETLKDMLTLCTDSLKQLDVSTVPKPTVHFVLNQKADPNIKNHLEAINKIISDLKDQDLAETIDIGTETFHTLPSAFKRERLSNDTTGPCLLRTEPDFIELAQKLVSKITQSAKQCYDRGENTNFTPRQWLNTSMTIFDTLQKFPDLTYFKDINEKRQDDKIRKEIGELLSKTLPSNYRQQLIDDHSDKHEDEIKRSFQSKFQDHQDKLKEDLENIFMLENASERIRERCRQFLERQVTEMMNAWCTAAVQGSDQKQMELLVRDGAADLKNLINLIIKKGEALTKSEATVQFEKLWEEKETLIKSKFNPEDRLKQAIKFVYGNYNIFERNSLTSSDNFLTKLPIIKTFTNSKDLDELINKLRNNFSLDVKHLQERVTQKPNNSSFTFATIDNFVYLNKQILADKQYAIGGQSNEQITTAPEQKQNWFQRQVVKVTGSKVSKVTGSNFVETKALDIDFKQQMRYTIMSELQRAPFDVSNILQLTVVFDKIYTQLQKLIKDDNGTRPVEIDITQKIVGVINTVIGEINLELAVFDLCLSRNISSTLHSNVVLLLTLLHYFEQQRHFDRQLETLRKEKPGLLNFFISYVVPDAATDKDGGEIFVNQVLNAIENNLTVKAYTIIASNVEAQQDLSRKLLQKLCDGKLQTADQAWILKYIENPTDIIVEEFQIKWNDIKKVIESEIQSEKNQLKRLLIDFFDIIKLMLTALSGEGSSVQFIDDLFASSAGVADENLKNKGQCMMLLLYAYLTLETIELKMSYTVFDNTYTITPKGVKFFQNLTKPNPEVANLFSVMKTKSTVTSIKSFQVFLKSILAVEQAIEKQYKSLSHSFTVYDKDGSYIKLLDKARGCTASCPCCLRPCDAEHKVLSNPGDEDNKHSCSTGHQLRAFAGIKIEVLNEASLFQCNEIKDEDYIVVKGTRKRWSEMKLDYPAWDFDLLTTADELSALKSKFLYVWSKIGEKHYCKKFSMKYVEMNTPRTPPVPYHYVLLLDSSGSMEGDRWNHLLDGVKTLINARKVNGTDDRITIIVFSGTAKFFCVNKTLRDVDTTKIQFTGGETDFGPPFDLVLKLVEDSSTTESNLKYIIVFMSDGEAGNPKTQLERLAPKKDAQIIKEFWTVALGEKELAVLERISKQMTGVYKQLKDSGELIDAFAEIAQ</sequence>
<dbReference type="Gene3D" id="3.40.50.410">
    <property type="entry name" value="von Willebrand factor, type A domain"/>
    <property type="match status" value="1"/>
</dbReference>
<dbReference type="EMBL" id="CAJOBC010003362">
    <property type="protein sequence ID" value="CAF3779718.1"/>
    <property type="molecule type" value="Genomic_DNA"/>
</dbReference>
<dbReference type="InterPro" id="IPR036465">
    <property type="entry name" value="vWFA_dom_sf"/>
</dbReference>
<evidence type="ECO:0000313" key="5">
    <source>
        <dbReference type="Proteomes" id="UP000663829"/>
    </source>
</evidence>
<comment type="caution">
    <text evidence="3">The sequence shown here is derived from an EMBL/GenBank/DDBJ whole genome shotgun (WGS) entry which is preliminary data.</text>
</comment>
<feature type="region of interest" description="Disordered" evidence="1">
    <location>
        <begin position="305"/>
        <end position="324"/>
    </location>
</feature>
<dbReference type="SUPFAM" id="SSF53300">
    <property type="entry name" value="vWA-like"/>
    <property type="match status" value="1"/>
</dbReference>
<dbReference type="SUPFAM" id="SSF52540">
    <property type="entry name" value="P-loop containing nucleoside triphosphate hydrolases"/>
    <property type="match status" value="1"/>
</dbReference>
<dbReference type="CDD" id="cd00198">
    <property type="entry name" value="vWFA"/>
    <property type="match status" value="1"/>
</dbReference>
<accession>A0A814HEG9</accession>
<name>A0A814HEG9_9BILA</name>
<evidence type="ECO:0000313" key="4">
    <source>
        <dbReference type="EMBL" id="CAF3779718.1"/>
    </source>
</evidence>
<dbReference type="EMBL" id="CAJNOQ010003363">
    <property type="protein sequence ID" value="CAF1008634.1"/>
    <property type="molecule type" value="Genomic_DNA"/>
</dbReference>
<feature type="domain" description="VWFA" evidence="2">
    <location>
        <begin position="1940"/>
        <end position="2109"/>
    </location>
</feature>
<gene>
    <name evidence="3" type="ORF">GPM918_LOCUS14143</name>
    <name evidence="4" type="ORF">SRO942_LOCUS14141</name>
</gene>
<reference evidence="3" key="1">
    <citation type="submission" date="2021-02" db="EMBL/GenBank/DDBJ databases">
        <authorList>
            <person name="Nowell W R."/>
        </authorList>
    </citation>
    <scope>NUCLEOTIDE SEQUENCE</scope>
</reference>
<dbReference type="InterPro" id="IPR052986">
    <property type="entry name" value="VLIG_GTPase"/>
</dbReference>
<keyword evidence="5" id="KW-1185">Reference proteome</keyword>
<dbReference type="OrthoDB" id="1597724at2759"/>
<proteinExistence type="predicted"/>
<dbReference type="PROSITE" id="PS50234">
    <property type="entry name" value="VWFA"/>
    <property type="match status" value="1"/>
</dbReference>
<dbReference type="InterPro" id="IPR027417">
    <property type="entry name" value="P-loop_NTPase"/>
</dbReference>
<organism evidence="3 5">
    <name type="scientific">Didymodactylos carnosus</name>
    <dbReference type="NCBI Taxonomy" id="1234261"/>
    <lineage>
        <taxon>Eukaryota</taxon>
        <taxon>Metazoa</taxon>
        <taxon>Spiralia</taxon>
        <taxon>Gnathifera</taxon>
        <taxon>Rotifera</taxon>
        <taxon>Eurotatoria</taxon>
        <taxon>Bdelloidea</taxon>
        <taxon>Philodinida</taxon>
        <taxon>Philodinidae</taxon>
        <taxon>Didymodactylos</taxon>
    </lineage>
</organism>
<evidence type="ECO:0000313" key="3">
    <source>
        <dbReference type="EMBL" id="CAF1008634.1"/>
    </source>
</evidence>
<dbReference type="PANTHER" id="PTHR14819">
    <property type="entry name" value="GTP-BINDING"/>
    <property type="match status" value="1"/>
</dbReference>